<feature type="region of interest" description="Disordered" evidence="5">
    <location>
        <begin position="399"/>
        <end position="418"/>
    </location>
</feature>
<dbReference type="GO" id="GO:0006355">
    <property type="term" value="P:regulation of DNA-templated transcription"/>
    <property type="evidence" value="ECO:0007669"/>
    <property type="project" value="InterPro"/>
</dbReference>
<reference evidence="7" key="1">
    <citation type="submission" date="2021-04" db="EMBL/GenBank/DDBJ databases">
        <title>novel species isolated from subtropical streams in China.</title>
        <authorList>
            <person name="Lu H."/>
        </authorList>
    </citation>
    <scope>NUCLEOTIDE SEQUENCE</scope>
    <source>
        <strain evidence="7">LFS511W</strain>
    </source>
</reference>
<dbReference type="InterPro" id="IPR058031">
    <property type="entry name" value="AAA_lid_NorR"/>
</dbReference>
<dbReference type="SMART" id="SM00382">
    <property type="entry name" value="AAA"/>
    <property type="match status" value="1"/>
</dbReference>
<name>A0A941DHS1_9BURK</name>
<evidence type="ECO:0000259" key="6">
    <source>
        <dbReference type="PROSITE" id="PS50045"/>
    </source>
</evidence>
<proteinExistence type="predicted"/>
<dbReference type="PANTHER" id="PTHR32071">
    <property type="entry name" value="TRANSCRIPTIONAL REGULATORY PROTEIN"/>
    <property type="match status" value="1"/>
</dbReference>
<dbReference type="Gene3D" id="3.40.50.300">
    <property type="entry name" value="P-loop containing nucleotide triphosphate hydrolases"/>
    <property type="match status" value="1"/>
</dbReference>
<dbReference type="PROSITE" id="PS00688">
    <property type="entry name" value="SIGMA54_INTERACT_3"/>
    <property type="match status" value="1"/>
</dbReference>
<protein>
    <submittedName>
        <fullName evidence="7">Sigma-54-dependent Fis family transcriptional regulator</fullName>
    </submittedName>
</protein>
<dbReference type="InterPro" id="IPR025944">
    <property type="entry name" value="Sigma_54_int_dom_CS"/>
</dbReference>
<keyword evidence="1" id="KW-0547">Nucleotide-binding</keyword>
<evidence type="ECO:0000256" key="1">
    <source>
        <dbReference type="ARBA" id="ARBA00022741"/>
    </source>
</evidence>
<evidence type="ECO:0000256" key="2">
    <source>
        <dbReference type="ARBA" id="ARBA00022840"/>
    </source>
</evidence>
<gene>
    <name evidence="7" type="ORF">KDM89_02520</name>
</gene>
<comment type="caution">
    <text evidence="7">The sequence shown here is derived from an EMBL/GenBank/DDBJ whole genome shotgun (WGS) entry which is preliminary data.</text>
</comment>
<dbReference type="Pfam" id="PF25601">
    <property type="entry name" value="AAA_lid_14"/>
    <property type="match status" value="1"/>
</dbReference>
<dbReference type="AlphaFoldDB" id="A0A941DHS1"/>
<evidence type="ECO:0000256" key="3">
    <source>
        <dbReference type="ARBA" id="ARBA00023015"/>
    </source>
</evidence>
<evidence type="ECO:0000256" key="4">
    <source>
        <dbReference type="ARBA" id="ARBA00023163"/>
    </source>
</evidence>
<keyword evidence="3" id="KW-0805">Transcription regulation</keyword>
<sequence>MNDTAYTLSSPLAAKDPQENPLLALTICWHPDESRIGEQFISTDFANKIELNRYFPVFQKTGGEGLPIGHGAVSRDPVRIERSDQNRITITPPSSKMIVEVNGNSVAEPISFQSEETANGIILALGRSVIICLHWMRSLPKMNAIPGVIGVSDAAIHLRDQIRQIAGTDMPVLLLGETGTGKEVAAQAIHRLSARQHLPMVSVNMAALNESLAAADLFGAARGAYTGAQQTRKGYFSEASGSSLFLDEIGNTPSAIQPMLLRVLETGDYRPLGASQDMRSDARLITATDQDLYSVQFNQALLRRLESFVIHLPPLRERREDIGVLIVHLRQQTGIGSQQLLPFEIISELMLYSWPGNIRQLSHVLRRILIALQSGENPRLASLVQSYAPHHDSAINVTHSTPTSSASHAKPAAQRKRLHELSEDDVTRAMIENDWYIQGAAQALGISRPSMYKLLEQHSQIRRPEQIAHHELQTVLQHHKMNIELSAAELKTPSEALRRYARAVNLI</sequence>
<dbReference type="EMBL" id="JAGSPN010000001">
    <property type="protein sequence ID" value="MBR7781003.1"/>
    <property type="molecule type" value="Genomic_DNA"/>
</dbReference>
<evidence type="ECO:0000313" key="8">
    <source>
        <dbReference type="Proteomes" id="UP000680067"/>
    </source>
</evidence>
<dbReference type="Gene3D" id="1.10.8.60">
    <property type="match status" value="1"/>
</dbReference>
<feature type="compositionally biased region" description="Low complexity" evidence="5">
    <location>
        <begin position="399"/>
        <end position="412"/>
    </location>
</feature>
<dbReference type="Proteomes" id="UP000680067">
    <property type="component" value="Unassembled WGS sequence"/>
</dbReference>
<dbReference type="PANTHER" id="PTHR32071:SF57">
    <property type="entry name" value="C4-DICARBOXYLATE TRANSPORT TRANSCRIPTIONAL REGULATORY PROTEIN DCTD"/>
    <property type="match status" value="1"/>
</dbReference>
<dbReference type="PROSITE" id="PS50045">
    <property type="entry name" value="SIGMA54_INTERACT_4"/>
    <property type="match status" value="1"/>
</dbReference>
<organism evidence="7 8">
    <name type="scientific">Undibacterium luofuense</name>
    <dbReference type="NCBI Taxonomy" id="2828733"/>
    <lineage>
        <taxon>Bacteria</taxon>
        <taxon>Pseudomonadati</taxon>
        <taxon>Pseudomonadota</taxon>
        <taxon>Betaproteobacteria</taxon>
        <taxon>Burkholderiales</taxon>
        <taxon>Oxalobacteraceae</taxon>
        <taxon>Undibacterium</taxon>
    </lineage>
</organism>
<dbReference type="InterPro" id="IPR002078">
    <property type="entry name" value="Sigma_54_int"/>
</dbReference>
<dbReference type="SUPFAM" id="SSF52540">
    <property type="entry name" value="P-loop containing nucleoside triphosphate hydrolases"/>
    <property type="match status" value="1"/>
</dbReference>
<evidence type="ECO:0000313" key="7">
    <source>
        <dbReference type="EMBL" id="MBR7781003.1"/>
    </source>
</evidence>
<keyword evidence="4" id="KW-0804">Transcription</keyword>
<dbReference type="GO" id="GO:0005524">
    <property type="term" value="F:ATP binding"/>
    <property type="evidence" value="ECO:0007669"/>
    <property type="project" value="UniProtKB-KW"/>
</dbReference>
<evidence type="ECO:0000256" key="5">
    <source>
        <dbReference type="SAM" id="MobiDB-lite"/>
    </source>
</evidence>
<feature type="domain" description="Sigma-54 factor interaction" evidence="6">
    <location>
        <begin position="148"/>
        <end position="370"/>
    </location>
</feature>
<dbReference type="Pfam" id="PF00158">
    <property type="entry name" value="Sigma54_activat"/>
    <property type="match status" value="1"/>
</dbReference>
<dbReference type="RefSeq" id="WP_212686346.1">
    <property type="nucleotide sequence ID" value="NZ_JAGSPN010000001.1"/>
</dbReference>
<keyword evidence="8" id="KW-1185">Reference proteome</keyword>
<accession>A0A941DHS1</accession>
<dbReference type="InterPro" id="IPR003593">
    <property type="entry name" value="AAA+_ATPase"/>
</dbReference>
<keyword evidence="2" id="KW-0067">ATP-binding</keyword>
<dbReference type="InterPro" id="IPR027417">
    <property type="entry name" value="P-loop_NTPase"/>
</dbReference>
<dbReference type="CDD" id="cd00009">
    <property type="entry name" value="AAA"/>
    <property type="match status" value="1"/>
</dbReference>